<dbReference type="GO" id="GO:0008658">
    <property type="term" value="F:penicillin binding"/>
    <property type="evidence" value="ECO:0007669"/>
    <property type="project" value="InterPro"/>
</dbReference>
<feature type="region of interest" description="Disordered" evidence="4">
    <location>
        <begin position="599"/>
        <end position="619"/>
    </location>
</feature>
<feature type="domain" description="Penicillin-binding protein dimerisation" evidence="6">
    <location>
        <begin position="66"/>
        <end position="237"/>
    </location>
</feature>
<dbReference type="InterPro" id="IPR012338">
    <property type="entry name" value="Beta-lactam/transpept-like"/>
</dbReference>
<accession>A0A1Y1RQY6</accession>
<dbReference type="Pfam" id="PF00905">
    <property type="entry name" value="Transpeptidase"/>
    <property type="match status" value="1"/>
</dbReference>
<dbReference type="PROSITE" id="PS51318">
    <property type="entry name" value="TAT"/>
    <property type="match status" value="1"/>
</dbReference>
<reference evidence="7 8" key="1">
    <citation type="submission" date="2016-05" db="EMBL/GenBank/DDBJ databases">
        <title>Draft genome sequence of a porcine commensal Rothia nasimurium.</title>
        <authorList>
            <person name="Gaiser R.A."/>
            <person name="Van Baarlen P."/>
            <person name="Wells J.M."/>
        </authorList>
    </citation>
    <scope>NUCLEOTIDE SEQUENCE [LARGE SCALE GENOMIC DNA]</scope>
    <source>
        <strain evidence="7 8">PT-32</strain>
    </source>
</reference>
<dbReference type="Pfam" id="PF03717">
    <property type="entry name" value="PBP_dimer"/>
    <property type="match status" value="1"/>
</dbReference>
<dbReference type="InterPro" id="IPR006311">
    <property type="entry name" value="TAT_signal"/>
</dbReference>
<dbReference type="GO" id="GO:0016740">
    <property type="term" value="F:transferase activity"/>
    <property type="evidence" value="ECO:0007669"/>
    <property type="project" value="UniProtKB-KW"/>
</dbReference>
<proteinExistence type="inferred from homology"/>
<dbReference type="InterPro" id="IPR050515">
    <property type="entry name" value="Beta-lactam/transpept"/>
</dbReference>
<dbReference type="InterPro" id="IPR001460">
    <property type="entry name" value="PCN-bd_Tpept"/>
</dbReference>
<sequence length="619" mass="67168">MSGSEHTTTSQNIAGIQRTVGRRGFIAGTLAVGGLGVLGARLAWLQGLDPNGLADAAKQKRTRTQTIPALRGEILDINGNVLARSVQRYNITVDQTTVTGFKRYIDGSSDAVEVTPTELVYELADILQMKDTEVKEALDGDSRYKVIKENVTPAVYNRIDALGAPFIYGEILSERQYPNGQVGGSVVGRLSIVEEAVEGSNGQTRQANYSVGVERTMGEHLAGVDGERIYEISADGIRIPIGEEQNTPAQNGKNIRLTLNQDVQYFAQQVVKARADELKAEWGTAIVMDVRDGSILALADSSTMDPGAEKFELADMNPRAITQVFEPGSTEKILTTAAVFEEGLADPTTVFDVPAELHIDDQTITDAFTHPAQKRTVAGIIADSMNTGTVLMGSKLTKEQRYNWLKKFGIGEYTGVELTGESQGLVSDWRDWDIRQQYTVLFGQGLAQSALQTSMIYQTIANKGMMLKPRIIDAVIDADGTEQVREVAEGTRIVSEETARKTMQVMEAVVYQGGAKGAQINGYRVAGKTGTAENVGEGSTTYDGWTTSFVGVAPAEDPRFLVSVTIHRPKTTAAEVGSANTTLQFAEIMEKTLHIYNVPRSTTEPQETPKFAEGHDENN</sequence>
<evidence type="ECO:0000256" key="2">
    <source>
        <dbReference type="ARBA" id="ARBA00007171"/>
    </source>
</evidence>
<name>A0A1Y1RQY6_9MICC</name>
<dbReference type="PANTHER" id="PTHR30627:SF1">
    <property type="entry name" value="PEPTIDOGLYCAN D,D-TRANSPEPTIDASE FTSI"/>
    <property type="match status" value="1"/>
</dbReference>
<comment type="subcellular location">
    <subcellularLocation>
        <location evidence="1">Membrane</location>
    </subcellularLocation>
</comment>
<keyword evidence="8" id="KW-1185">Reference proteome</keyword>
<dbReference type="SUPFAM" id="SSF56519">
    <property type="entry name" value="Penicillin binding protein dimerisation domain"/>
    <property type="match status" value="1"/>
</dbReference>
<gene>
    <name evidence="7" type="ORF">A7979_02680</name>
</gene>
<dbReference type="InterPro" id="IPR005311">
    <property type="entry name" value="PBP_dimer"/>
</dbReference>
<dbReference type="EMBL" id="LXWF01000022">
    <property type="protein sequence ID" value="ORC18917.1"/>
    <property type="molecule type" value="Genomic_DNA"/>
</dbReference>
<dbReference type="Gene3D" id="3.30.450.330">
    <property type="match status" value="1"/>
</dbReference>
<organism evidence="7 8">
    <name type="scientific">Rothia nasimurium</name>
    <dbReference type="NCBI Taxonomy" id="85336"/>
    <lineage>
        <taxon>Bacteria</taxon>
        <taxon>Bacillati</taxon>
        <taxon>Actinomycetota</taxon>
        <taxon>Actinomycetes</taxon>
        <taxon>Micrococcales</taxon>
        <taxon>Micrococcaceae</taxon>
        <taxon>Rothia</taxon>
    </lineage>
</organism>
<dbReference type="InterPro" id="IPR036138">
    <property type="entry name" value="PBP_dimer_sf"/>
</dbReference>
<keyword evidence="7" id="KW-0808">Transferase</keyword>
<dbReference type="RefSeq" id="WP_083091783.1">
    <property type="nucleotide sequence ID" value="NZ_LXWF01000022.1"/>
</dbReference>
<feature type="compositionally biased region" description="Basic and acidic residues" evidence="4">
    <location>
        <begin position="610"/>
        <end position="619"/>
    </location>
</feature>
<comment type="caution">
    <text evidence="7">The sequence shown here is derived from an EMBL/GenBank/DDBJ whole genome shotgun (WGS) entry which is preliminary data.</text>
</comment>
<dbReference type="Proteomes" id="UP000192359">
    <property type="component" value="Unassembled WGS sequence"/>
</dbReference>
<dbReference type="OrthoDB" id="9789078at2"/>
<protein>
    <submittedName>
        <fullName evidence="7">Peptidoglycan glycosyltransferase</fullName>
    </submittedName>
</protein>
<evidence type="ECO:0000256" key="1">
    <source>
        <dbReference type="ARBA" id="ARBA00004370"/>
    </source>
</evidence>
<dbReference type="AlphaFoldDB" id="A0A1Y1RQY6"/>
<evidence type="ECO:0000313" key="8">
    <source>
        <dbReference type="Proteomes" id="UP000192359"/>
    </source>
</evidence>
<evidence type="ECO:0000256" key="3">
    <source>
        <dbReference type="ARBA" id="ARBA00023136"/>
    </source>
</evidence>
<dbReference type="GO" id="GO:0005886">
    <property type="term" value="C:plasma membrane"/>
    <property type="evidence" value="ECO:0007669"/>
    <property type="project" value="TreeGrafter"/>
</dbReference>
<evidence type="ECO:0000256" key="4">
    <source>
        <dbReference type="SAM" id="MobiDB-lite"/>
    </source>
</evidence>
<dbReference type="GO" id="GO:0071555">
    <property type="term" value="P:cell wall organization"/>
    <property type="evidence" value="ECO:0007669"/>
    <property type="project" value="TreeGrafter"/>
</dbReference>
<feature type="domain" description="Penicillin-binding protein transpeptidase" evidence="5">
    <location>
        <begin position="283"/>
        <end position="589"/>
    </location>
</feature>
<evidence type="ECO:0000313" key="7">
    <source>
        <dbReference type="EMBL" id="ORC18917.1"/>
    </source>
</evidence>
<evidence type="ECO:0000259" key="5">
    <source>
        <dbReference type="Pfam" id="PF00905"/>
    </source>
</evidence>
<dbReference type="Gene3D" id="3.90.1310.10">
    <property type="entry name" value="Penicillin-binding protein 2a (Domain 2)"/>
    <property type="match status" value="1"/>
</dbReference>
<keyword evidence="3" id="KW-0472">Membrane</keyword>
<dbReference type="PANTHER" id="PTHR30627">
    <property type="entry name" value="PEPTIDOGLYCAN D,D-TRANSPEPTIDASE"/>
    <property type="match status" value="1"/>
</dbReference>
<dbReference type="Gene3D" id="3.40.710.10">
    <property type="entry name" value="DD-peptidase/beta-lactamase superfamily"/>
    <property type="match status" value="1"/>
</dbReference>
<comment type="similarity">
    <text evidence="2">Belongs to the transpeptidase family.</text>
</comment>
<dbReference type="SUPFAM" id="SSF56601">
    <property type="entry name" value="beta-lactamase/transpeptidase-like"/>
    <property type="match status" value="1"/>
</dbReference>
<evidence type="ECO:0000259" key="6">
    <source>
        <dbReference type="Pfam" id="PF03717"/>
    </source>
</evidence>